<proteinExistence type="inferred from homology"/>
<evidence type="ECO:0000313" key="16">
    <source>
        <dbReference type="Proteomes" id="UP000519004"/>
    </source>
</evidence>
<dbReference type="InterPro" id="IPR027304">
    <property type="entry name" value="Trigger_fact/SurA_dom_sf"/>
</dbReference>
<evidence type="ECO:0000313" key="15">
    <source>
        <dbReference type="EMBL" id="MBB5015270.1"/>
    </source>
</evidence>
<keyword evidence="4 13" id="KW-0812">Transmembrane</keyword>
<dbReference type="PROSITE" id="PS01096">
    <property type="entry name" value="PPIC_PPIASE_1"/>
    <property type="match status" value="1"/>
</dbReference>
<dbReference type="RefSeq" id="WP_183947900.1">
    <property type="nucleotide sequence ID" value="NZ_JACHHX010000006.1"/>
</dbReference>
<evidence type="ECO:0000256" key="7">
    <source>
        <dbReference type="ARBA" id="ARBA00023186"/>
    </source>
</evidence>
<dbReference type="PANTHER" id="PTHR47529:SF1">
    <property type="entry name" value="PERIPLASMIC CHAPERONE PPID"/>
    <property type="match status" value="1"/>
</dbReference>
<keyword evidence="2" id="KW-1003">Cell membrane</keyword>
<evidence type="ECO:0000256" key="3">
    <source>
        <dbReference type="ARBA" id="ARBA00022519"/>
    </source>
</evidence>
<evidence type="ECO:0000259" key="14">
    <source>
        <dbReference type="PROSITE" id="PS50198"/>
    </source>
</evidence>
<evidence type="ECO:0000256" key="4">
    <source>
        <dbReference type="ARBA" id="ARBA00022692"/>
    </source>
</evidence>
<dbReference type="PANTHER" id="PTHR47529">
    <property type="entry name" value="PEPTIDYL-PROLYL CIS-TRANS ISOMERASE D"/>
    <property type="match status" value="1"/>
</dbReference>
<dbReference type="PROSITE" id="PS50198">
    <property type="entry name" value="PPIC_PPIASE_2"/>
    <property type="match status" value="1"/>
</dbReference>
<dbReference type="GO" id="GO:0003755">
    <property type="term" value="F:peptidyl-prolyl cis-trans isomerase activity"/>
    <property type="evidence" value="ECO:0007669"/>
    <property type="project" value="UniProtKB-KW"/>
</dbReference>
<keyword evidence="16" id="KW-1185">Reference proteome</keyword>
<dbReference type="InterPro" id="IPR000297">
    <property type="entry name" value="PPIase_PpiC"/>
</dbReference>
<dbReference type="InterPro" id="IPR052029">
    <property type="entry name" value="PpiD_chaperone"/>
</dbReference>
<keyword evidence="7" id="KW-0143">Chaperone</keyword>
<feature type="domain" description="PpiC" evidence="14">
    <location>
        <begin position="276"/>
        <end position="378"/>
    </location>
</feature>
<dbReference type="Gene3D" id="1.10.4030.10">
    <property type="entry name" value="Porin chaperone SurA, peptide-binding domain"/>
    <property type="match status" value="1"/>
</dbReference>
<keyword evidence="3" id="KW-0997">Cell inner membrane</keyword>
<gene>
    <name evidence="15" type="ORF">HNQ58_001156</name>
</gene>
<feature type="transmembrane region" description="Helical" evidence="13">
    <location>
        <begin position="12"/>
        <end position="31"/>
    </location>
</feature>
<keyword evidence="11 15" id="KW-0413">Isomerase</keyword>
<dbReference type="SUPFAM" id="SSF54534">
    <property type="entry name" value="FKBP-like"/>
    <property type="match status" value="1"/>
</dbReference>
<evidence type="ECO:0000256" key="5">
    <source>
        <dbReference type="ARBA" id="ARBA00022989"/>
    </source>
</evidence>
<comment type="subcellular location">
    <subcellularLocation>
        <location evidence="1">Cell inner membrane</location>
        <topology evidence="1">Single-pass type II membrane protein</topology>
        <orientation evidence="1">Periplasmic side</orientation>
    </subcellularLocation>
</comment>
<evidence type="ECO:0000256" key="9">
    <source>
        <dbReference type="ARBA" id="ARBA00040743"/>
    </source>
</evidence>
<dbReference type="InterPro" id="IPR023058">
    <property type="entry name" value="PPIase_PpiC_CS"/>
</dbReference>
<organism evidence="15 16">
    <name type="scientific">Rehaibacterium terrae</name>
    <dbReference type="NCBI Taxonomy" id="1341696"/>
    <lineage>
        <taxon>Bacteria</taxon>
        <taxon>Pseudomonadati</taxon>
        <taxon>Pseudomonadota</taxon>
        <taxon>Gammaproteobacteria</taxon>
        <taxon>Lysobacterales</taxon>
        <taxon>Lysobacteraceae</taxon>
        <taxon>Rehaibacterium</taxon>
    </lineage>
</organism>
<name>A0A7W8DDQ0_9GAMM</name>
<evidence type="ECO:0000256" key="1">
    <source>
        <dbReference type="ARBA" id="ARBA00004382"/>
    </source>
</evidence>
<evidence type="ECO:0000256" key="8">
    <source>
        <dbReference type="ARBA" id="ARBA00038408"/>
    </source>
</evidence>
<keyword evidence="11" id="KW-0697">Rotamase</keyword>
<dbReference type="AlphaFoldDB" id="A0A7W8DDQ0"/>
<dbReference type="Gene3D" id="3.10.50.40">
    <property type="match status" value="1"/>
</dbReference>
<dbReference type="Pfam" id="PF00639">
    <property type="entry name" value="Rotamase"/>
    <property type="match status" value="1"/>
</dbReference>
<feature type="coiled-coil region" evidence="12">
    <location>
        <begin position="498"/>
        <end position="528"/>
    </location>
</feature>
<dbReference type="Pfam" id="PF13624">
    <property type="entry name" value="SurA_N_3"/>
    <property type="match status" value="1"/>
</dbReference>
<evidence type="ECO:0000256" key="11">
    <source>
        <dbReference type="PROSITE-ProRule" id="PRU00278"/>
    </source>
</evidence>
<evidence type="ECO:0000256" key="12">
    <source>
        <dbReference type="SAM" id="Coils"/>
    </source>
</evidence>
<accession>A0A7W8DDQ0</accession>
<keyword evidence="6 13" id="KW-0472">Membrane</keyword>
<dbReference type="SUPFAM" id="SSF109998">
    <property type="entry name" value="Triger factor/SurA peptide-binding domain-like"/>
    <property type="match status" value="1"/>
</dbReference>
<comment type="similarity">
    <text evidence="8">Belongs to the PpiD chaperone family.</text>
</comment>
<sequence length="647" mass="72528">MLQKLREKTTSGWLAFVIVGLLIIPFAFFGVNNYFSAQVATWVAKIEVPAPWWQLGKDTREISQDEFRSRFEQYRQRMRQTLGDAYDPRQFDDITVKRQVLDALIEEQLLLIAAERNGVVVPDAVVAREIMNIPAFQVDGRFDQTQYRLLLQSQGMTISGFERQLREDLVRQLLPNQIARSAFVSDADLDAFIRLRDQRRDIDYLALPVPRDVDETVTDEQVQAWYAERTDRYRSPERVTLEYVEIDASNIAVPTTIDEQTLRDRYQEQRARFVEPEQRLASHILIQVPANADAATEQRARDRAADLARQAREGADFADLARTHSDDIGSRNDGGDLGWIEQGLLDADFERALYALEVGGVSEPVRSSDGWHVILLRDVREGEVREFAEVRDALERELLESERERAFSELGGRLLDQTYRDPTSLAPAAEALGLELKRTGPFGRDGGTGIAANPAVIEAAFSRDVLEERNTSGPIELGPNRIVVIRVAEHEPSEPLPLAQVRDRIEDEIRAERRAEAAREQAEALLARARAGEALDVLAAEVGAELRQVRDIDRVTGGLDRAIVDEAFRLPRPAEGEVSVGSVALGGDSYVLLAVSGVRDGDPTALDATFRGALKQQLARAQSAIEVQAYIDALRRQFPVSVAEERL</sequence>
<dbReference type="EMBL" id="JACHHX010000006">
    <property type="protein sequence ID" value="MBB5015270.1"/>
    <property type="molecule type" value="Genomic_DNA"/>
</dbReference>
<dbReference type="InterPro" id="IPR046357">
    <property type="entry name" value="PPIase_dom_sf"/>
</dbReference>
<comment type="caution">
    <text evidence="15">The sequence shown here is derived from an EMBL/GenBank/DDBJ whole genome shotgun (WGS) entry which is preliminary data.</text>
</comment>
<evidence type="ECO:0000256" key="2">
    <source>
        <dbReference type="ARBA" id="ARBA00022475"/>
    </source>
</evidence>
<keyword evidence="5 13" id="KW-1133">Transmembrane helix</keyword>
<keyword evidence="12" id="KW-0175">Coiled coil</keyword>
<dbReference type="GO" id="GO:0005886">
    <property type="term" value="C:plasma membrane"/>
    <property type="evidence" value="ECO:0007669"/>
    <property type="project" value="UniProtKB-SubCell"/>
</dbReference>
<reference evidence="15 16" key="1">
    <citation type="submission" date="2020-08" db="EMBL/GenBank/DDBJ databases">
        <title>Genomic Encyclopedia of Type Strains, Phase IV (KMG-IV): sequencing the most valuable type-strain genomes for metagenomic binning, comparative biology and taxonomic classification.</title>
        <authorList>
            <person name="Goeker M."/>
        </authorList>
    </citation>
    <scope>NUCLEOTIDE SEQUENCE [LARGE SCALE GENOMIC DNA]</scope>
    <source>
        <strain evidence="15 16">DSM 25897</strain>
    </source>
</reference>
<dbReference type="Proteomes" id="UP000519004">
    <property type="component" value="Unassembled WGS sequence"/>
</dbReference>
<evidence type="ECO:0000256" key="6">
    <source>
        <dbReference type="ARBA" id="ARBA00023136"/>
    </source>
</evidence>
<protein>
    <recommendedName>
        <fullName evidence="9">Periplasmic chaperone PpiD</fullName>
    </recommendedName>
    <alternativeName>
        <fullName evidence="10">Periplasmic folding chaperone</fullName>
    </alternativeName>
</protein>
<evidence type="ECO:0000256" key="10">
    <source>
        <dbReference type="ARBA" id="ARBA00042775"/>
    </source>
</evidence>
<evidence type="ECO:0000256" key="13">
    <source>
        <dbReference type="SAM" id="Phobius"/>
    </source>
</evidence>